<dbReference type="Proteomes" id="UP000266841">
    <property type="component" value="Unassembled WGS sequence"/>
</dbReference>
<keyword evidence="2" id="KW-1185">Reference proteome</keyword>
<evidence type="ECO:0000313" key="2">
    <source>
        <dbReference type="Proteomes" id="UP000266841"/>
    </source>
</evidence>
<dbReference type="AlphaFoldDB" id="K0RIZ6"/>
<name>K0RIZ6_THAOC</name>
<dbReference type="EMBL" id="AGNL01040223">
    <property type="protein sequence ID" value="EJK52224.1"/>
    <property type="molecule type" value="Genomic_DNA"/>
</dbReference>
<accession>K0RIZ6</accession>
<proteinExistence type="predicted"/>
<evidence type="ECO:0000313" key="1">
    <source>
        <dbReference type="EMBL" id="EJK52224.1"/>
    </source>
</evidence>
<organism evidence="1 2">
    <name type="scientific">Thalassiosira oceanica</name>
    <name type="common">Marine diatom</name>
    <dbReference type="NCBI Taxonomy" id="159749"/>
    <lineage>
        <taxon>Eukaryota</taxon>
        <taxon>Sar</taxon>
        <taxon>Stramenopiles</taxon>
        <taxon>Ochrophyta</taxon>
        <taxon>Bacillariophyta</taxon>
        <taxon>Coscinodiscophyceae</taxon>
        <taxon>Thalassiosirophycidae</taxon>
        <taxon>Thalassiosirales</taxon>
        <taxon>Thalassiosiraceae</taxon>
        <taxon>Thalassiosira</taxon>
    </lineage>
</organism>
<comment type="caution">
    <text evidence="1">The sequence shown here is derived from an EMBL/GenBank/DDBJ whole genome shotgun (WGS) entry which is preliminary data.</text>
</comment>
<protein>
    <submittedName>
        <fullName evidence="1">Uncharacterized protein</fullName>
    </submittedName>
</protein>
<reference evidence="1 2" key="1">
    <citation type="journal article" date="2012" name="Genome Biol.">
        <title>Genome and low-iron response of an oceanic diatom adapted to chronic iron limitation.</title>
        <authorList>
            <person name="Lommer M."/>
            <person name="Specht M."/>
            <person name="Roy A.S."/>
            <person name="Kraemer L."/>
            <person name="Andreson R."/>
            <person name="Gutowska M.A."/>
            <person name="Wolf J."/>
            <person name="Bergner S.V."/>
            <person name="Schilhabel M.B."/>
            <person name="Klostermeier U.C."/>
            <person name="Beiko R.G."/>
            <person name="Rosenstiel P."/>
            <person name="Hippler M."/>
            <person name="Laroche J."/>
        </authorList>
    </citation>
    <scope>NUCLEOTIDE SEQUENCE [LARGE SCALE GENOMIC DNA]</scope>
    <source>
        <strain evidence="1 2">CCMP1005</strain>
    </source>
</reference>
<gene>
    <name evidence="1" type="ORF">THAOC_28532</name>
</gene>
<sequence>MKTETRTKHGRAGRRVGDCVTIRMVGGGGFVRMEKPYLPKREGPILRSTARKEREAIERMVEQFKNDELPVSAPRCKWICVKVKSSPKDSDYWVVRPDYTTVVGAEKTIADDD</sequence>